<dbReference type="Pfam" id="PF03772">
    <property type="entry name" value="Competence"/>
    <property type="match status" value="1"/>
</dbReference>
<sequence length="695" mass="72829">MSRVLAAIEQFLGSAGFARAPWLAVAFGGGIAAWFALPTAWDWTAFLALCLGIALAAWALLPVDGAWPFLRRALVVVPLIAGAGCVTIWAKSALTGAPPIARPQVAMIAARVLVREEQPARERVRLVVATRDPATGRAIRARINLPQASDAPMIAPGARIRLKARLMPPAQPMLPGAYDFARTAWFSGLAATGSAIGPVEVLDAGDGGGRLAAFRAWLGNHVRAQLGGAEGGIAAAFASGDRGGIPESDAQAMRDSGLAHLLSISGLHVSAVIGAAYLLALRLLALFPWLALRVRLPILAAAAGALAGIGYTVLTGAEVPTVRSCVGALLVLLALALGREALSLRMLAAAAFIVLLFWPESIVGPSFQLSFTAVLAIIALSGAAPVRRFLAPREEGWAARLTRHLAMLLLTGVVIEIALMPIGLYHFHRAGAYGALANVIAIPLTTLVVMPLEALALLLDLGGAGAPAWWLAGKALTVLLGLAHWVASRPGAVTVMPGMSGGSFALFIAGGLWLALWSGRVRLLGLIPAAIGALSLATLRPPDIFVSGDGRHVGITGVAEGELLVLRESRSDFVRENMTEMAGMDGTVRQLSTWPGARCNRDFCSVSLPRGGREWHLLIALGQDAVPERSLAAACALADIVIADRRLPRSCRPRWLKADRALLARTGGLAIDLADGEIATVARTQGQHGWWREGR</sequence>
<dbReference type="NCBIfam" id="TIGR00360">
    <property type="entry name" value="ComEC_N-term"/>
    <property type="match status" value="1"/>
</dbReference>
<feature type="transmembrane region" description="Helical" evidence="6">
    <location>
        <begin position="365"/>
        <end position="384"/>
    </location>
</feature>
<keyword evidence="3 6" id="KW-0812">Transmembrane</keyword>
<feature type="transmembrane region" description="Helical" evidence="6">
    <location>
        <begin position="342"/>
        <end position="359"/>
    </location>
</feature>
<feature type="transmembrane region" description="Helical" evidence="6">
    <location>
        <begin position="320"/>
        <end position="337"/>
    </location>
</feature>
<proteinExistence type="predicted"/>
<feature type="transmembrane region" description="Helical" evidence="6">
    <location>
        <begin position="493"/>
        <end position="516"/>
    </location>
</feature>
<evidence type="ECO:0000313" key="9">
    <source>
        <dbReference type="EMBL" id="MDE8654187.1"/>
    </source>
</evidence>
<evidence type="ECO:0000256" key="4">
    <source>
        <dbReference type="ARBA" id="ARBA00022989"/>
    </source>
</evidence>
<keyword evidence="5 6" id="KW-0472">Membrane</keyword>
<evidence type="ECO:0000256" key="2">
    <source>
        <dbReference type="ARBA" id="ARBA00022475"/>
    </source>
</evidence>
<comment type="caution">
    <text evidence="9">The sequence shown here is derived from an EMBL/GenBank/DDBJ whole genome shotgun (WGS) entry which is preliminary data.</text>
</comment>
<dbReference type="PANTHER" id="PTHR30619:SF1">
    <property type="entry name" value="RECOMBINATION PROTEIN 2"/>
    <property type="match status" value="1"/>
</dbReference>
<evidence type="ECO:0000256" key="6">
    <source>
        <dbReference type="SAM" id="Phobius"/>
    </source>
</evidence>
<reference evidence="9 10" key="1">
    <citation type="submission" date="2023-03" db="EMBL/GenBank/DDBJ databases">
        <title>NovoSphingobium album sp. nov. isolated from polycyclic aromatic hydrocarbons- and heavy-metal polluted soil.</title>
        <authorList>
            <person name="Liu Z."/>
            <person name="Wang K."/>
        </authorList>
    </citation>
    <scope>NUCLEOTIDE SEQUENCE [LARGE SCALE GENOMIC DNA]</scope>
    <source>
        <strain evidence="9 10">H3SJ31-1</strain>
    </source>
</reference>
<dbReference type="RefSeq" id="WP_275230298.1">
    <property type="nucleotide sequence ID" value="NZ_JARESE010000073.1"/>
</dbReference>
<evidence type="ECO:0000313" key="10">
    <source>
        <dbReference type="Proteomes" id="UP001216253"/>
    </source>
</evidence>
<keyword evidence="4 6" id="KW-1133">Transmembrane helix</keyword>
<dbReference type="InterPro" id="IPR052159">
    <property type="entry name" value="Competence_DNA_uptake"/>
</dbReference>
<gene>
    <name evidence="9" type="ORF">PYV00_21045</name>
</gene>
<keyword evidence="10" id="KW-1185">Reference proteome</keyword>
<accession>A0ABT5WWE5</accession>
<keyword evidence="2" id="KW-1003">Cell membrane</keyword>
<feature type="transmembrane region" description="Helical" evidence="6">
    <location>
        <begin position="20"/>
        <end position="37"/>
    </location>
</feature>
<evidence type="ECO:0000256" key="5">
    <source>
        <dbReference type="ARBA" id="ARBA00023136"/>
    </source>
</evidence>
<evidence type="ECO:0000256" key="1">
    <source>
        <dbReference type="ARBA" id="ARBA00004651"/>
    </source>
</evidence>
<organism evidence="9 10">
    <name type="scientific">Novosphingobium album</name>
    <name type="common">ex Liu et al. 2023</name>
    <dbReference type="NCBI Taxonomy" id="3031130"/>
    <lineage>
        <taxon>Bacteria</taxon>
        <taxon>Pseudomonadati</taxon>
        <taxon>Pseudomonadota</taxon>
        <taxon>Alphaproteobacteria</taxon>
        <taxon>Sphingomonadales</taxon>
        <taxon>Sphingomonadaceae</taxon>
        <taxon>Novosphingobium</taxon>
    </lineage>
</organism>
<feature type="transmembrane region" description="Helical" evidence="6">
    <location>
        <begin position="258"/>
        <end position="284"/>
    </location>
</feature>
<feature type="transmembrane region" description="Helical" evidence="6">
    <location>
        <begin position="296"/>
        <end position="314"/>
    </location>
</feature>
<dbReference type="Proteomes" id="UP001216253">
    <property type="component" value="Unassembled WGS sequence"/>
</dbReference>
<comment type="subcellular location">
    <subcellularLocation>
        <location evidence="1">Cell membrane</location>
        <topology evidence="1">Multi-pass membrane protein</topology>
    </subcellularLocation>
</comment>
<feature type="domain" description="ComEC/Rec2-related protein" evidence="7">
    <location>
        <begin position="239"/>
        <end position="519"/>
    </location>
</feature>
<feature type="domain" description="DUF4131" evidence="8">
    <location>
        <begin position="41"/>
        <end position="195"/>
    </location>
</feature>
<feature type="transmembrane region" description="Helical" evidence="6">
    <location>
        <begin position="468"/>
        <end position="487"/>
    </location>
</feature>
<dbReference type="Pfam" id="PF13567">
    <property type="entry name" value="DUF4131"/>
    <property type="match status" value="1"/>
</dbReference>
<name>A0ABT5WWE5_9SPHN</name>
<evidence type="ECO:0000259" key="7">
    <source>
        <dbReference type="Pfam" id="PF03772"/>
    </source>
</evidence>
<feature type="transmembrane region" description="Helical" evidence="6">
    <location>
        <begin position="43"/>
        <end position="61"/>
    </location>
</feature>
<dbReference type="InterPro" id="IPR004477">
    <property type="entry name" value="ComEC_N"/>
</dbReference>
<evidence type="ECO:0000259" key="8">
    <source>
        <dbReference type="Pfam" id="PF13567"/>
    </source>
</evidence>
<feature type="transmembrane region" description="Helical" evidence="6">
    <location>
        <begin position="73"/>
        <end position="90"/>
    </location>
</feature>
<dbReference type="EMBL" id="JARESE010000073">
    <property type="protein sequence ID" value="MDE8654187.1"/>
    <property type="molecule type" value="Genomic_DNA"/>
</dbReference>
<feature type="transmembrane region" description="Helical" evidence="6">
    <location>
        <begin position="405"/>
        <end position="427"/>
    </location>
</feature>
<evidence type="ECO:0000256" key="3">
    <source>
        <dbReference type="ARBA" id="ARBA00022692"/>
    </source>
</evidence>
<dbReference type="InterPro" id="IPR025405">
    <property type="entry name" value="DUF4131"/>
</dbReference>
<feature type="transmembrane region" description="Helical" evidence="6">
    <location>
        <begin position="433"/>
        <end position="456"/>
    </location>
</feature>
<dbReference type="PANTHER" id="PTHR30619">
    <property type="entry name" value="DNA INTERNALIZATION/COMPETENCE PROTEIN COMEC/REC2"/>
    <property type="match status" value="1"/>
</dbReference>
<protein>
    <submittedName>
        <fullName evidence="9">ComEC/Rec2 family competence protein</fullName>
    </submittedName>
</protein>